<dbReference type="InterPro" id="IPR045853">
    <property type="entry name" value="Pep_chain_release_fac_I_sf"/>
</dbReference>
<comment type="subunit">
    <text evidence="8">Associated with 70S ribosomes and polysomes.</text>
</comment>
<evidence type="ECO:0000256" key="7">
    <source>
        <dbReference type="ARBA" id="ARBA00048707"/>
    </source>
</evidence>
<gene>
    <name evidence="13" type="ORF">A8L45_05455</name>
</gene>
<dbReference type="AlphaFoldDB" id="A0A1C3EPI3"/>
<feature type="domain" description="Prokaryotic-type class I peptide chain release factors" evidence="12">
    <location>
        <begin position="21"/>
        <end position="37"/>
    </location>
</feature>
<organism evidence="13 14">
    <name type="scientific">Veronia pacifica</name>
    <dbReference type="NCBI Taxonomy" id="1080227"/>
    <lineage>
        <taxon>Bacteria</taxon>
        <taxon>Pseudomonadati</taxon>
        <taxon>Pseudomonadota</taxon>
        <taxon>Gammaproteobacteria</taxon>
        <taxon>Vibrionales</taxon>
        <taxon>Vibrionaceae</taxon>
        <taxon>Veronia</taxon>
    </lineage>
</organism>
<evidence type="ECO:0000256" key="8">
    <source>
        <dbReference type="ARBA" id="ARBA00063421"/>
    </source>
</evidence>
<comment type="subcellular location">
    <subcellularLocation>
        <location evidence="1">Cytoplasm</location>
    </subcellularLocation>
</comment>
<dbReference type="GO" id="GO:0072344">
    <property type="term" value="P:rescue of stalled ribosome"/>
    <property type="evidence" value="ECO:0007669"/>
    <property type="project" value="TreeGrafter"/>
</dbReference>
<dbReference type="NCBIfam" id="NF006718">
    <property type="entry name" value="PRK09256.1"/>
    <property type="match status" value="1"/>
</dbReference>
<evidence type="ECO:0000256" key="1">
    <source>
        <dbReference type="ARBA" id="ARBA00004496"/>
    </source>
</evidence>
<feature type="region of interest" description="Disordered" evidence="11">
    <location>
        <begin position="102"/>
        <end position="138"/>
    </location>
</feature>
<accession>A0A1C3EPI3</accession>
<dbReference type="InterPro" id="IPR000352">
    <property type="entry name" value="Pep_chain_release_fac_I"/>
</dbReference>
<dbReference type="Proteomes" id="UP000094936">
    <property type="component" value="Unassembled WGS sequence"/>
</dbReference>
<dbReference type="EMBL" id="LYBM01000006">
    <property type="protein sequence ID" value="ODA35158.1"/>
    <property type="molecule type" value="Genomic_DNA"/>
</dbReference>
<dbReference type="GO" id="GO:0005737">
    <property type="term" value="C:cytoplasm"/>
    <property type="evidence" value="ECO:0007669"/>
    <property type="project" value="UniProtKB-SubCell"/>
</dbReference>
<dbReference type="GO" id="GO:0006417">
    <property type="term" value="P:regulation of translation"/>
    <property type="evidence" value="ECO:0007669"/>
    <property type="project" value="UniProtKB-KW"/>
</dbReference>
<dbReference type="PANTHER" id="PTHR47814">
    <property type="entry name" value="PEPTIDYL-TRNA HYDROLASE ARFB"/>
    <property type="match status" value="1"/>
</dbReference>
<evidence type="ECO:0000313" key="14">
    <source>
        <dbReference type="Proteomes" id="UP000094936"/>
    </source>
</evidence>
<evidence type="ECO:0000256" key="5">
    <source>
        <dbReference type="ARBA" id="ARBA00022801"/>
    </source>
</evidence>
<dbReference type="Pfam" id="PF00472">
    <property type="entry name" value="RF-1"/>
    <property type="match status" value="1"/>
</dbReference>
<dbReference type="OrthoDB" id="9815709at2"/>
<evidence type="ECO:0000256" key="10">
    <source>
        <dbReference type="ARBA" id="ARBA00077576"/>
    </source>
</evidence>
<keyword evidence="6" id="KW-0810">Translation regulation</keyword>
<dbReference type="RefSeq" id="WP_068900101.1">
    <property type="nucleotide sequence ID" value="NZ_JBHUIF010000013.1"/>
</dbReference>
<keyword evidence="14" id="KW-1185">Reference proteome</keyword>
<evidence type="ECO:0000313" key="13">
    <source>
        <dbReference type="EMBL" id="ODA35158.1"/>
    </source>
</evidence>
<dbReference type="GO" id="GO:0043022">
    <property type="term" value="F:ribosome binding"/>
    <property type="evidence" value="ECO:0007669"/>
    <property type="project" value="TreeGrafter"/>
</dbReference>
<evidence type="ECO:0000256" key="9">
    <source>
        <dbReference type="ARBA" id="ARBA00070375"/>
    </source>
</evidence>
<comment type="caution">
    <text evidence="13">The sequence shown here is derived from an EMBL/GenBank/DDBJ whole genome shotgun (WGS) entry which is preliminary data.</text>
</comment>
<dbReference type="Gene3D" id="3.30.160.20">
    <property type="match status" value="1"/>
</dbReference>
<sequence length="138" mass="15722">MIVISRNVTIPEDELHFSAIRAQGSGGQNVNKVSSAIHLRFDVKNSSLPEFYKTRLLALKDSRINKDGIIVIKAQQYRTQEKNRLDACQRLYDLITNATRVQKARHATKPTRSSQKRRVDSKTQRGKTKSLRGKVKGF</sequence>
<proteinExistence type="inferred from homology"/>
<feature type="compositionally biased region" description="Basic residues" evidence="11">
    <location>
        <begin position="124"/>
        <end position="138"/>
    </location>
</feature>
<evidence type="ECO:0000256" key="3">
    <source>
        <dbReference type="ARBA" id="ARBA00013260"/>
    </source>
</evidence>
<dbReference type="FunFam" id="3.30.160.20:FF:000029">
    <property type="entry name" value="Peptidyl-tRNA hydrolase YaeJ"/>
    <property type="match status" value="1"/>
</dbReference>
<evidence type="ECO:0000256" key="11">
    <source>
        <dbReference type="SAM" id="MobiDB-lite"/>
    </source>
</evidence>
<comment type="catalytic activity">
    <reaction evidence="7">
        <text>an N-acyl-L-alpha-aminoacyl-tRNA + H2O = an N-acyl-L-amino acid + a tRNA + H(+)</text>
        <dbReference type="Rhea" id="RHEA:54448"/>
        <dbReference type="Rhea" id="RHEA-COMP:10123"/>
        <dbReference type="Rhea" id="RHEA-COMP:13883"/>
        <dbReference type="ChEBI" id="CHEBI:15377"/>
        <dbReference type="ChEBI" id="CHEBI:15378"/>
        <dbReference type="ChEBI" id="CHEBI:59874"/>
        <dbReference type="ChEBI" id="CHEBI:78442"/>
        <dbReference type="ChEBI" id="CHEBI:138191"/>
        <dbReference type="EC" id="3.1.1.29"/>
    </reaction>
</comment>
<dbReference type="PROSITE" id="PS00745">
    <property type="entry name" value="RF_PROK_I"/>
    <property type="match status" value="1"/>
</dbReference>
<dbReference type="SUPFAM" id="SSF75620">
    <property type="entry name" value="Release factor"/>
    <property type="match status" value="1"/>
</dbReference>
<dbReference type="EC" id="3.1.1.29" evidence="3"/>
<dbReference type="GO" id="GO:0004045">
    <property type="term" value="F:peptidyl-tRNA hydrolase activity"/>
    <property type="evidence" value="ECO:0007669"/>
    <property type="project" value="UniProtKB-EC"/>
</dbReference>
<evidence type="ECO:0000259" key="12">
    <source>
        <dbReference type="PROSITE" id="PS00745"/>
    </source>
</evidence>
<evidence type="ECO:0000256" key="2">
    <source>
        <dbReference type="ARBA" id="ARBA00010835"/>
    </source>
</evidence>
<evidence type="ECO:0000256" key="4">
    <source>
        <dbReference type="ARBA" id="ARBA00022490"/>
    </source>
</evidence>
<protein>
    <recommendedName>
        <fullName evidence="9">Peptidyl-tRNA hydrolase ArfB</fullName>
        <ecNumber evidence="3">3.1.1.29</ecNumber>
    </recommendedName>
    <alternativeName>
        <fullName evidence="10">Alternative ribosome-rescue factor B</fullName>
    </alternativeName>
</protein>
<comment type="similarity">
    <text evidence="2">Belongs to the prokaryotic/mitochondrial release factor family.</text>
</comment>
<keyword evidence="5 13" id="KW-0378">Hydrolase</keyword>
<reference evidence="13 14" key="1">
    <citation type="submission" date="2016-05" db="EMBL/GenBank/DDBJ databases">
        <title>Genomic Taxonomy of the Vibrionaceae.</title>
        <authorList>
            <person name="Gomez-Gil B."/>
            <person name="Enciso-Ibarra J."/>
        </authorList>
    </citation>
    <scope>NUCLEOTIDE SEQUENCE [LARGE SCALE GENOMIC DNA]</scope>
    <source>
        <strain evidence="13 14">CAIM 1920</strain>
    </source>
</reference>
<dbReference type="GO" id="GO:0003747">
    <property type="term" value="F:translation release factor activity"/>
    <property type="evidence" value="ECO:0007669"/>
    <property type="project" value="InterPro"/>
</dbReference>
<dbReference type="PANTHER" id="PTHR47814:SF1">
    <property type="entry name" value="PEPTIDYL-TRNA HYDROLASE ARFB"/>
    <property type="match status" value="1"/>
</dbReference>
<evidence type="ECO:0000256" key="6">
    <source>
        <dbReference type="ARBA" id="ARBA00022845"/>
    </source>
</evidence>
<dbReference type="STRING" id="1080227.A8L45_05455"/>
<name>A0A1C3EPI3_9GAMM</name>
<keyword evidence="4" id="KW-0963">Cytoplasm</keyword>